<dbReference type="PANTHER" id="PTHR34315:SF1">
    <property type="entry name" value="INTRADIOL RING-CLEAVAGE DIOXYGENASES DOMAIN-CONTAINING PROTEIN-RELATED"/>
    <property type="match status" value="1"/>
</dbReference>
<protein>
    <recommendedName>
        <fullName evidence="5">Intradiol ring-cleavage dioxygenases domain-containing protein</fullName>
    </recommendedName>
</protein>
<dbReference type="PANTHER" id="PTHR34315">
    <property type="match status" value="1"/>
</dbReference>
<evidence type="ECO:0000313" key="3">
    <source>
        <dbReference type="EMBL" id="OGE56200.1"/>
    </source>
</evidence>
<dbReference type="Gene3D" id="2.60.130.10">
    <property type="entry name" value="Aromatic compound dioxygenase"/>
    <property type="match status" value="1"/>
</dbReference>
<proteinExistence type="predicted"/>
<dbReference type="EMBL" id="LXJU01000003">
    <property type="protein sequence ID" value="OGE56200.1"/>
    <property type="molecule type" value="Genomic_DNA"/>
</dbReference>
<dbReference type="SUPFAM" id="SSF49482">
    <property type="entry name" value="Aromatic compound dioxygenase"/>
    <property type="match status" value="1"/>
</dbReference>
<comment type="caution">
    <text evidence="3">The sequence shown here is derived from an EMBL/GenBank/DDBJ whole genome shotgun (WGS) entry which is preliminary data.</text>
</comment>
<dbReference type="CDD" id="cd03457">
    <property type="entry name" value="intradiol_dioxygenase_like"/>
    <property type="match status" value="1"/>
</dbReference>
<dbReference type="Proteomes" id="UP000177622">
    <property type="component" value="Unassembled WGS sequence"/>
</dbReference>
<dbReference type="OrthoDB" id="121380at2759"/>
<reference evidence="3 4" key="1">
    <citation type="journal article" date="2016" name="Sci. Rep.">
        <title>Penicillium arizonense, a new, genome sequenced fungal species, reveals a high chemical diversity in secreted metabolites.</title>
        <authorList>
            <person name="Grijseels S."/>
            <person name="Nielsen J.C."/>
            <person name="Randelovic M."/>
            <person name="Nielsen J."/>
            <person name="Nielsen K.F."/>
            <person name="Workman M."/>
            <person name="Frisvad J.C."/>
        </authorList>
    </citation>
    <scope>NUCLEOTIDE SEQUENCE [LARGE SCALE GENOMIC DNA]</scope>
    <source>
        <strain evidence="3 4">CBS 141311</strain>
    </source>
</reference>
<keyword evidence="2" id="KW-0732">Signal</keyword>
<keyword evidence="4" id="KW-1185">Reference proteome</keyword>
<dbReference type="AlphaFoldDB" id="A0A1F5LT41"/>
<dbReference type="GO" id="GO:0016702">
    <property type="term" value="F:oxidoreductase activity, acting on single donors with incorporation of molecular oxygen, incorporation of two atoms of oxygen"/>
    <property type="evidence" value="ECO:0007669"/>
    <property type="project" value="InterPro"/>
</dbReference>
<name>A0A1F5LT41_PENAI</name>
<evidence type="ECO:0008006" key="5">
    <source>
        <dbReference type="Google" id="ProtNLM"/>
    </source>
</evidence>
<dbReference type="STRING" id="1835702.A0A1F5LT41"/>
<dbReference type="InterPro" id="IPR015889">
    <property type="entry name" value="Intradiol_dOase_core"/>
</dbReference>
<evidence type="ECO:0000256" key="1">
    <source>
        <dbReference type="SAM" id="MobiDB-lite"/>
    </source>
</evidence>
<organism evidence="3 4">
    <name type="scientific">Penicillium arizonense</name>
    <dbReference type="NCBI Taxonomy" id="1835702"/>
    <lineage>
        <taxon>Eukaryota</taxon>
        <taxon>Fungi</taxon>
        <taxon>Dikarya</taxon>
        <taxon>Ascomycota</taxon>
        <taxon>Pezizomycotina</taxon>
        <taxon>Eurotiomycetes</taxon>
        <taxon>Eurotiomycetidae</taxon>
        <taxon>Eurotiales</taxon>
        <taxon>Aspergillaceae</taxon>
        <taxon>Penicillium</taxon>
    </lineage>
</organism>
<feature type="signal peptide" evidence="2">
    <location>
        <begin position="1"/>
        <end position="21"/>
    </location>
</feature>
<feature type="compositionally biased region" description="Low complexity" evidence="1">
    <location>
        <begin position="368"/>
        <end position="386"/>
    </location>
</feature>
<dbReference type="GO" id="GO:0005506">
    <property type="term" value="F:iron ion binding"/>
    <property type="evidence" value="ECO:0007669"/>
    <property type="project" value="InterPro"/>
</dbReference>
<feature type="region of interest" description="Disordered" evidence="1">
    <location>
        <begin position="351"/>
        <end position="386"/>
    </location>
</feature>
<evidence type="ECO:0000313" key="4">
    <source>
        <dbReference type="Proteomes" id="UP000177622"/>
    </source>
</evidence>
<dbReference type="RefSeq" id="XP_022491628.1">
    <property type="nucleotide sequence ID" value="XM_022628322.1"/>
</dbReference>
<sequence>MVQLASALAIGLLGLAGAVSAHPGHDVRAEAAERAAFLKNAPIHQRSLAQCASKLKARGHENANVLRRANRVKAIRQKRGLQHNAHFHKARSLNSVLNTDHNSTLVGVSASTDPSVLFGSEATCILGPDVTQGPYYVTGELIRENIVEDQEGVPLYMDIQLINTNTCEPIPDIYTDLWHCNATGVYSGIVASGNGDSSDEANLDTTWLRGIQPSDKNGVVYMESIFPGHYTSRATHIHVLTHPVNETTVNANGTISGLYTSSSSHVGQIFFDQDLITEVEKTAPYSTNTQDLTTNANDSILSEEADTIDPFMEYVYLGDSVSDGIFAWISMGMDPTEDTTVTPAAYYTEQGGVENESSGSGMGGGSPPGQFGSSTATAAGGRRTTF</sequence>
<feature type="chain" id="PRO_5009519842" description="Intradiol ring-cleavage dioxygenases domain-containing protein" evidence="2">
    <location>
        <begin position="22"/>
        <end position="386"/>
    </location>
</feature>
<gene>
    <name evidence="3" type="ORF">PENARI_c003G04693</name>
</gene>
<evidence type="ECO:0000256" key="2">
    <source>
        <dbReference type="SAM" id="SignalP"/>
    </source>
</evidence>
<accession>A0A1F5LT41</accession>
<dbReference type="GeneID" id="34573056"/>